<dbReference type="EMBL" id="JAGFBR010000019">
    <property type="protein sequence ID" value="KAH0448940.1"/>
    <property type="molecule type" value="Genomic_DNA"/>
</dbReference>
<organism evidence="2 3">
    <name type="scientific">Dendrobium chrysotoxum</name>
    <name type="common">Orchid</name>
    <dbReference type="NCBI Taxonomy" id="161865"/>
    <lineage>
        <taxon>Eukaryota</taxon>
        <taxon>Viridiplantae</taxon>
        <taxon>Streptophyta</taxon>
        <taxon>Embryophyta</taxon>
        <taxon>Tracheophyta</taxon>
        <taxon>Spermatophyta</taxon>
        <taxon>Magnoliopsida</taxon>
        <taxon>Liliopsida</taxon>
        <taxon>Asparagales</taxon>
        <taxon>Orchidaceae</taxon>
        <taxon>Epidendroideae</taxon>
        <taxon>Malaxideae</taxon>
        <taxon>Dendrobiinae</taxon>
        <taxon>Dendrobium</taxon>
    </lineage>
</organism>
<name>A0AAV7FZV2_DENCH</name>
<accession>A0AAV7FZV2</accession>
<evidence type="ECO:0000313" key="2">
    <source>
        <dbReference type="EMBL" id="KAH0448940.1"/>
    </source>
</evidence>
<gene>
    <name evidence="2" type="ORF">IEQ34_022740</name>
</gene>
<reference evidence="2 3" key="1">
    <citation type="journal article" date="2021" name="Hortic Res">
        <title>Chromosome-scale assembly of the Dendrobium chrysotoxum genome enhances the understanding of orchid evolution.</title>
        <authorList>
            <person name="Zhang Y."/>
            <person name="Zhang G.Q."/>
            <person name="Zhang D."/>
            <person name="Liu X.D."/>
            <person name="Xu X.Y."/>
            <person name="Sun W.H."/>
            <person name="Yu X."/>
            <person name="Zhu X."/>
            <person name="Wang Z.W."/>
            <person name="Zhao X."/>
            <person name="Zhong W.Y."/>
            <person name="Chen H."/>
            <person name="Yin W.L."/>
            <person name="Huang T."/>
            <person name="Niu S.C."/>
            <person name="Liu Z.J."/>
        </authorList>
    </citation>
    <scope>NUCLEOTIDE SEQUENCE [LARGE SCALE GENOMIC DNA]</scope>
    <source>
        <strain evidence="2">Lindl</strain>
    </source>
</reference>
<comment type="caution">
    <text evidence="2">The sequence shown here is derived from an EMBL/GenBank/DDBJ whole genome shotgun (WGS) entry which is preliminary data.</text>
</comment>
<sequence length="333" mass="35637">MESYIKAAEAHVFVDQEAFVADLAVAEKGDEVAMLDLANGLHLGCELTVPLAGDVNELLDGDDRTIFETGVVDFAEAAGADETLRAEVACGFDQMGEGELPQVFLEGGDVDAEVRQIARLDALNVASASAAVSDADCSAELFRFLSTILDLEKSESEGEKDEDGERNADEKAEAAAAERPPAVAVVGIRGTGRFIAGFKRDAAESRIILVARGRESGELARSRDLAAEVVIGNIEVVKKSVGPKRSRDRAGEIVVREIEHADRLQTSERVGDWSRERVMAQIENYEGFHGAEDARDFACKKVVREVQIYHAPVSLEGVDGLSLVDSSGGAGVF</sequence>
<evidence type="ECO:0000256" key="1">
    <source>
        <dbReference type="SAM" id="MobiDB-lite"/>
    </source>
</evidence>
<evidence type="ECO:0000313" key="3">
    <source>
        <dbReference type="Proteomes" id="UP000775213"/>
    </source>
</evidence>
<feature type="compositionally biased region" description="Basic and acidic residues" evidence="1">
    <location>
        <begin position="154"/>
        <end position="173"/>
    </location>
</feature>
<feature type="region of interest" description="Disordered" evidence="1">
    <location>
        <begin position="154"/>
        <end position="176"/>
    </location>
</feature>
<dbReference type="AlphaFoldDB" id="A0AAV7FZV2"/>
<proteinExistence type="predicted"/>
<dbReference type="Proteomes" id="UP000775213">
    <property type="component" value="Unassembled WGS sequence"/>
</dbReference>
<protein>
    <submittedName>
        <fullName evidence="2">Uncharacterized protein</fullName>
    </submittedName>
</protein>
<keyword evidence="3" id="KW-1185">Reference proteome</keyword>